<name>S5YY55_PARAH</name>
<gene>
    <name evidence="1" type="ORF">JCM7686_3075</name>
</gene>
<keyword evidence="2" id="KW-1185">Reference proteome</keyword>
<proteinExistence type="predicted"/>
<evidence type="ECO:0008006" key="3">
    <source>
        <dbReference type="Google" id="ProtNLM"/>
    </source>
</evidence>
<accession>S5YY55</accession>
<dbReference type="AlphaFoldDB" id="S5YY55"/>
<dbReference type="STRING" id="1367847.JCM7686_3075"/>
<dbReference type="eggNOG" id="ENOG5033HUA">
    <property type="taxonomic scope" value="Bacteria"/>
</dbReference>
<dbReference type="PATRIC" id="fig|1367847.3.peg.3097"/>
<protein>
    <recommendedName>
        <fullName evidence="3">SGNH hydrolase-type esterase domain-containing protein</fullName>
    </recommendedName>
</protein>
<dbReference type="KEGG" id="pami:JCM7686_3075"/>
<evidence type="ECO:0000313" key="2">
    <source>
        <dbReference type="Proteomes" id="UP000015480"/>
    </source>
</evidence>
<evidence type="ECO:0000313" key="1">
    <source>
        <dbReference type="EMBL" id="AGT10111.1"/>
    </source>
</evidence>
<dbReference type="HOGENOM" id="CLU_1064948_0_0_5"/>
<organism evidence="1 2">
    <name type="scientific">Paracoccus aminophilus JCM 7686</name>
    <dbReference type="NCBI Taxonomy" id="1367847"/>
    <lineage>
        <taxon>Bacteria</taxon>
        <taxon>Pseudomonadati</taxon>
        <taxon>Pseudomonadota</taxon>
        <taxon>Alphaproteobacteria</taxon>
        <taxon>Rhodobacterales</taxon>
        <taxon>Paracoccaceae</taxon>
        <taxon>Paracoccus</taxon>
    </lineage>
</organism>
<dbReference type="EMBL" id="CP006650">
    <property type="protein sequence ID" value="AGT10111.1"/>
    <property type="molecule type" value="Genomic_DNA"/>
</dbReference>
<reference evidence="1 2" key="1">
    <citation type="journal article" date="2014" name="BMC Genomics">
        <title>Architecture and functions of a multipartite genome of the methylotrophic bacterium Paracoccus aminophilus JCM 7686, containing primary and secondary chromids.</title>
        <authorList>
            <person name="Dziewit L."/>
            <person name="Czarnecki J."/>
            <person name="Wibberg D."/>
            <person name="Radlinska M."/>
            <person name="Mrozek P."/>
            <person name="Szymczak M."/>
            <person name="Schluter A."/>
            <person name="Puhler A."/>
            <person name="Bartosik D."/>
        </authorList>
    </citation>
    <scope>NUCLEOTIDE SEQUENCE [LARGE SCALE GENOMIC DNA]</scope>
    <source>
        <strain evidence="1">JCM 7686</strain>
    </source>
</reference>
<sequence length="261" mass="28706">MIPRRLLIIGDSHTAAPRIALRETRARWPDFDHDVFAMPGGSLRALDLRDGVFLPASPEARKEMRFYNDVTALPLRSYDGFIVFGGLQFSSSASYLSRHRTSDLAAAPGRPRALMSGGFLDAVLMRRVSHSVGVHVAKALEELDQGPVLFMSAALPSDAVLGSAEAKWQDYRDLARRGDGPAYHQRFLTQLDRALGPGIRRLSQPAATISGEVFTAAEWMRGSFRMNPRRDVAHGEEDMIHTNPSYGALQIDAAMEAFAAL</sequence>
<dbReference type="Proteomes" id="UP000015480">
    <property type="component" value="Chromosome"/>
</dbReference>